<accession>A0ABV6PK04</accession>
<sequence length="425" mass="45523">MSDAMPKGHPSAAGFGAGPREFIALMAMTMALQAMCIDSMLPALGLIARDLDVTDPNRRQLVVGLFLFFAGVGSLVPGALADRYGRRPVLFVCFAGFVVLSVACALVRDFTMLLVLRALQALCTAGLSVLPGAIIRDRYHGDAMARMMSTISVVFMIVPMLAPSFGQAVLLFASWRWIFGAMALMGAVVATWVYWRLPETLHEEYRQPIEARAIAANMWEAATNRASFGYVMGGALLIGALFGYINSAQQLIAEHLGAGDRFPLLFAVMAGGIAVANLANSRIVERFGARRVSHAALLAFIAVGALQVWFAHQPNETLWQFIPLMTLNCAMIGFTGANFGSIALQPFARIAGAAASLQAFLRMVCGSALGALVGQAYDGSARPLSWALFLCGLAALALVLYSEKGRLFRRLTPPGQPRPVPDPAH</sequence>
<keyword evidence="11" id="KW-1185">Reference proteome</keyword>
<proteinExistence type="inferred from homology"/>
<feature type="domain" description="Major facilitator superfamily (MFS) profile" evidence="9">
    <location>
        <begin position="22"/>
        <end position="406"/>
    </location>
</feature>
<evidence type="ECO:0000256" key="3">
    <source>
        <dbReference type="ARBA" id="ARBA00022448"/>
    </source>
</evidence>
<dbReference type="RefSeq" id="WP_379481607.1">
    <property type="nucleotide sequence ID" value="NZ_JBHLTL010000006.1"/>
</dbReference>
<feature type="transmembrane region" description="Helical" evidence="8">
    <location>
        <begin position="359"/>
        <end position="377"/>
    </location>
</feature>
<keyword evidence="8" id="KW-0997">Cell inner membrane</keyword>
<dbReference type="PANTHER" id="PTHR23502:SF132">
    <property type="entry name" value="POLYAMINE TRANSPORTER 2-RELATED"/>
    <property type="match status" value="1"/>
</dbReference>
<dbReference type="Proteomes" id="UP001589943">
    <property type="component" value="Unassembled WGS sequence"/>
</dbReference>
<evidence type="ECO:0000256" key="4">
    <source>
        <dbReference type="ARBA" id="ARBA00022475"/>
    </source>
</evidence>
<comment type="caution">
    <text evidence="10">The sequence shown here is derived from an EMBL/GenBank/DDBJ whole genome shotgun (WGS) entry which is preliminary data.</text>
</comment>
<dbReference type="InterPro" id="IPR011701">
    <property type="entry name" value="MFS"/>
</dbReference>
<reference evidence="10 11" key="1">
    <citation type="submission" date="2024-09" db="EMBL/GenBank/DDBJ databases">
        <authorList>
            <person name="Sun Q."/>
            <person name="Mori K."/>
        </authorList>
    </citation>
    <scope>NUCLEOTIDE SEQUENCE [LARGE SCALE GENOMIC DNA]</scope>
    <source>
        <strain evidence="10 11">NCAIM B.02537</strain>
    </source>
</reference>
<evidence type="ECO:0000256" key="1">
    <source>
        <dbReference type="ARBA" id="ARBA00004651"/>
    </source>
</evidence>
<keyword evidence="5 8" id="KW-0812">Transmembrane</keyword>
<feature type="transmembrane region" description="Helical" evidence="8">
    <location>
        <begin position="88"/>
        <end position="108"/>
    </location>
</feature>
<protein>
    <recommendedName>
        <fullName evidence="8">Bcr/CflA family efflux transporter</fullName>
    </recommendedName>
</protein>
<evidence type="ECO:0000256" key="5">
    <source>
        <dbReference type="ARBA" id="ARBA00022692"/>
    </source>
</evidence>
<dbReference type="PROSITE" id="PS50850">
    <property type="entry name" value="MFS"/>
    <property type="match status" value="1"/>
</dbReference>
<keyword evidence="4" id="KW-1003">Cell membrane</keyword>
<evidence type="ECO:0000256" key="2">
    <source>
        <dbReference type="ARBA" id="ARBA00006236"/>
    </source>
</evidence>
<evidence type="ECO:0000256" key="7">
    <source>
        <dbReference type="ARBA" id="ARBA00023136"/>
    </source>
</evidence>
<dbReference type="Pfam" id="PF07690">
    <property type="entry name" value="MFS_1"/>
    <property type="match status" value="1"/>
</dbReference>
<evidence type="ECO:0000256" key="8">
    <source>
        <dbReference type="RuleBase" id="RU365088"/>
    </source>
</evidence>
<feature type="transmembrane region" description="Helical" evidence="8">
    <location>
        <begin position="228"/>
        <end position="247"/>
    </location>
</feature>
<dbReference type="PANTHER" id="PTHR23502">
    <property type="entry name" value="MAJOR FACILITATOR SUPERFAMILY"/>
    <property type="match status" value="1"/>
</dbReference>
<dbReference type="CDD" id="cd17320">
    <property type="entry name" value="MFS_MdfA_MDR_like"/>
    <property type="match status" value="1"/>
</dbReference>
<evidence type="ECO:0000256" key="6">
    <source>
        <dbReference type="ARBA" id="ARBA00022989"/>
    </source>
</evidence>
<feature type="transmembrane region" description="Helical" evidence="8">
    <location>
        <begin position="61"/>
        <end position="81"/>
    </location>
</feature>
<comment type="subcellular location">
    <subcellularLocation>
        <location evidence="8">Cell inner membrane</location>
        <topology evidence="8">Multi-pass membrane protein</topology>
    </subcellularLocation>
    <subcellularLocation>
        <location evidence="1">Cell membrane</location>
        <topology evidence="1">Multi-pass membrane protein</topology>
    </subcellularLocation>
</comment>
<keyword evidence="7 8" id="KW-0472">Membrane</keyword>
<feature type="transmembrane region" description="Helical" evidence="8">
    <location>
        <begin position="262"/>
        <end position="280"/>
    </location>
</feature>
<dbReference type="EMBL" id="JBHLTL010000006">
    <property type="protein sequence ID" value="MFC0590160.1"/>
    <property type="molecule type" value="Genomic_DNA"/>
</dbReference>
<dbReference type="NCBIfam" id="TIGR00710">
    <property type="entry name" value="efflux_Bcr_CflA"/>
    <property type="match status" value="1"/>
</dbReference>
<dbReference type="InterPro" id="IPR036259">
    <property type="entry name" value="MFS_trans_sf"/>
</dbReference>
<dbReference type="InterPro" id="IPR004812">
    <property type="entry name" value="Efflux_drug-R_Bcr/CmlA"/>
</dbReference>
<evidence type="ECO:0000259" key="9">
    <source>
        <dbReference type="PROSITE" id="PS50850"/>
    </source>
</evidence>
<evidence type="ECO:0000313" key="11">
    <source>
        <dbReference type="Proteomes" id="UP001589943"/>
    </source>
</evidence>
<dbReference type="InterPro" id="IPR020846">
    <property type="entry name" value="MFS_dom"/>
</dbReference>
<comment type="similarity">
    <text evidence="2 8">Belongs to the major facilitator superfamily. Bcr/CmlA family.</text>
</comment>
<dbReference type="Gene3D" id="1.20.1720.10">
    <property type="entry name" value="Multidrug resistance protein D"/>
    <property type="match status" value="1"/>
</dbReference>
<feature type="transmembrane region" description="Helical" evidence="8">
    <location>
        <begin position="318"/>
        <end position="339"/>
    </location>
</feature>
<keyword evidence="3 8" id="KW-0813">Transport</keyword>
<comment type="caution">
    <text evidence="8">Lacks conserved residue(s) required for the propagation of feature annotation.</text>
</comment>
<feature type="transmembrane region" description="Helical" evidence="8">
    <location>
        <begin position="21"/>
        <end position="41"/>
    </location>
</feature>
<name>A0ABV6PK04_9SPHN</name>
<gene>
    <name evidence="10" type="ORF">ACFFF7_12100</name>
</gene>
<feature type="transmembrane region" description="Helical" evidence="8">
    <location>
        <begin position="114"/>
        <end position="135"/>
    </location>
</feature>
<feature type="transmembrane region" description="Helical" evidence="8">
    <location>
        <begin position="147"/>
        <end position="165"/>
    </location>
</feature>
<feature type="transmembrane region" description="Helical" evidence="8">
    <location>
        <begin position="292"/>
        <end position="312"/>
    </location>
</feature>
<evidence type="ECO:0000313" key="10">
    <source>
        <dbReference type="EMBL" id="MFC0590160.1"/>
    </source>
</evidence>
<organism evidence="10 11">
    <name type="scientific">Novosphingobium aquiterrae</name>
    <dbReference type="NCBI Taxonomy" id="624388"/>
    <lineage>
        <taxon>Bacteria</taxon>
        <taxon>Pseudomonadati</taxon>
        <taxon>Pseudomonadota</taxon>
        <taxon>Alphaproteobacteria</taxon>
        <taxon>Sphingomonadales</taxon>
        <taxon>Sphingomonadaceae</taxon>
        <taxon>Novosphingobium</taxon>
    </lineage>
</organism>
<dbReference type="SUPFAM" id="SSF103473">
    <property type="entry name" value="MFS general substrate transporter"/>
    <property type="match status" value="1"/>
</dbReference>
<feature type="transmembrane region" description="Helical" evidence="8">
    <location>
        <begin position="383"/>
        <end position="401"/>
    </location>
</feature>
<keyword evidence="6 8" id="KW-1133">Transmembrane helix</keyword>